<evidence type="ECO:0000313" key="3">
    <source>
        <dbReference type="Proteomes" id="UP000066284"/>
    </source>
</evidence>
<dbReference type="AlphaFoldDB" id="A0A0S4KU80"/>
<gene>
    <name evidence="2" type="ORF">NITINOP_3008</name>
</gene>
<feature type="compositionally biased region" description="Basic and acidic residues" evidence="1">
    <location>
        <begin position="14"/>
        <end position="23"/>
    </location>
</feature>
<accession>A0A0S4KU80</accession>
<feature type="compositionally biased region" description="Polar residues" evidence="1">
    <location>
        <begin position="26"/>
        <end position="43"/>
    </location>
</feature>
<name>A0A0S4KU80_9BACT</name>
<keyword evidence="3" id="KW-1185">Reference proteome</keyword>
<dbReference type="KEGG" id="nio:NITINOP_3008"/>
<reference evidence="3" key="1">
    <citation type="submission" date="2015-09" db="EMBL/GenBank/DDBJ databases">
        <authorList>
            <person name="Daims H."/>
        </authorList>
    </citation>
    <scope>NUCLEOTIDE SEQUENCE [LARGE SCALE GENOMIC DNA]</scope>
</reference>
<feature type="region of interest" description="Disordered" evidence="1">
    <location>
        <begin position="1"/>
        <end position="63"/>
    </location>
</feature>
<evidence type="ECO:0000313" key="2">
    <source>
        <dbReference type="EMBL" id="CUQ67980.1"/>
    </source>
</evidence>
<sequence>MHCRLPSARGFGRHASEAPRRETPCQVESGTVASRNATRPCQENSRRPLRGVARPKQPRHRGRCHACSRAWPQAGGILLRPGVGEGRNNVLRRGRCANPLCEAVHGRLGFSRVIEEQSEGQHHWGKERRVTRRAATPCHVRKMAVLYAYGDVVVRSGEWPILVPFILSENEFAHLPLRSGWDAWQN</sequence>
<dbReference type="EMBL" id="LN885086">
    <property type="protein sequence ID" value="CUQ67980.1"/>
    <property type="molecule type" value="Genomic_DNA"/>
</dbReference>
<proteinExistence type="predicted"/>
<dbReference type="Proteomes" id="UP000066284">
    <property type="component" value="Chromosome 1"/>
</dbReference>
<protein>
    <submittedName>
        <fullName evidence="2">Uncharacterized protein</fullName>
    </submittedName>
</protein>
<evidence type="ECO:0000256" key="1">
    <source>
        <dbReference type="SAM" id="MobiDB-lite"/>
    </source>
</evidence>
<organism evidence="2 3">
    <name type="scientific">Candidatus Nitrospira inopinata</name>
    <dbReference type="NCBI Taxonomy" id="1715989"/>
    <lineage>
        <taxon>Bacteria</taxon>
        <taxon>Pseudomonadati</taxon>
        <taxon>Nitrospirota</taxon>
        <taxon>Nitrospiria</taxon>
        <taxon>Nitrospirales</taxon>
        <taxon>Nitrospiraceae</taxon>
        <taxon>Nitrospira</taxon>
    </lineage>
</organism>